<dbReference type="AlphaFoldDB" id="E6QQ50"/>
<name>E6QQ50_9ZZZZ</name>
<organism evidence="1">
    <name type="scientific">mine drainage metagenome</name>
    <dbReference type="NCBI Taxonomy" id="410659"/>
    <lineage>
        <taxon>unclassified sequences</taxon>
        <taxon>metagenomes</taxon>
        <taxon>ecological metagenomes</taxon>
    </lineage>
</organism>
<protein>
    <submittedName>
        <fullName evidence="1">Uncharacterized protein</fullName>
    </submittedName>
</protein>
<accession>E6QQ50</accession>
<comment type="caution">
    <text evidence="1">The sequence shown here is derived from an EMBL/GenBank/DDBJ whole genome shotgun (WGS) entry which is preliminary data.</text>
</comment>
<evidence type="ECO:0000313" key="1">
    <source>
        <dbReference type="EMBL" id="CBI09371.1"/>
    </source>
</evidence>
<proteinExistence type="predicted"/>
<gene>
    <name evidence="1" type="ORF">CARN7_0098</name>
</gene>
<sequence length="82" mass="9344">MARHWTIEERARQSEIIGNWKPWQHSTGAKTPEGKAIISQNVKRGQAKRLAAIEQTRLEIEALQAKVRKLRTRGADVSELLT</sequence>
<dbReference type="EMBL" id="CABR01000029">
    <property type="protein sequence ID" value="CBI09371.1"/>
    <property type="molecule type" value="Genomic_DNA"/>
</dbReference>
<reference evidence="1" key="1">
    <citation type="submission" date="2009-10" db="EMBL/GenBank/DDBJ databases">
        <title>Diversity of trophic interactions inside an arsenic-rich microbial ecosystem.</title>
        <authorList>
            <person name="Bertin P.N."/>
            <person name="Heinrich-Salmeron A."/>
            <person name="Pelletier E."/>
            <person name="Goulhen-Chollet F."/>
            <person name="Arsene-Ploetze F."/>
            <person name="Gallien S."/>
            <person name="Calteau A."/>
            <person name="Vallenet D."/>
            <person name="Casiot C."/>
            <person name="Chane-Woon-Ming B."/>
            <person name="Giloteaux L."/>
            <person name="Barakat M."/>
            <person name="Bonnefoy V."/>
            <person name="Bruneel O."/>
            <person name="Chandler M."/>
            <person name="Cleiss J."/>
            <person name="Duran R."/>
            <person name="Elbaz-Poulichet F."/>
            <person name="Fonknechten N."/>
            <person name="Lauga B."/>
            <person name="Mornico D."/>
            <person name="Ortet P."/>
            <person name="Schaeffer C."/>
            <person name="Siguier P."/>
            <person name="Alexander Thil Smith A."/>
            <person name="Van Dorsselaer A."/>
            <person name="Weissenbach J."/>
            <person name="Medigue C."/>
            <person name="Le Paslier D."/>
        </authorList>
    </citation>
    <scope>NUCLEOTIDE SEQUENCE</scope>
</reference>